<feature type="transmembrane region" description="Helical" evidence="7">
    <location>
        <begin position="23"/>
        <end position="50"/>
    </location>
</feature>
<feature type="domain" description="ABC transporter" evidence="8">
    <location>
        <begin position="351"/>
        <end position="557"/>
    </location>
</feature>
<evidence type="ECO:0000313" key="11">
    <source>
        <dbReference type="Proteomes" id="UP000298049"/>
    </source>
</evidence>
<keyword evidence="6 7" id="KW-0472">Membrane</keyword>
<keyword evidence="3" id="KW-0547">Nucleotide-binding</keyword>
<dbReference type="InterPro" id="IPR011527">
    <property type="entry name" value="ABC1_TM_dom"/>
</dbReference>
<evidence type="ECO:0000256" key="5">
    <source>
        <dbReference type="ARBA" id="ARBA00022989"/>
    </source>
</evidence>
<dbReference type="InterPro" id="IPR036640">
    <property type="entry name" value="ABC1_TM_sf"/>
</dbReference>
<dbReference type="Proteomes" id="UP000298049">
    <property type="component" value="Chromosome"/>
</dbReference>
<evidence type="ECO:0000256" key="2">
    <source>
        <dbReference type="ARBA" id="ARBA00022692"/>
    </source>
</evidence>
<dbReference type="InterPro" id="IPR014216">
    <property type="entry name" value="ABC_transptr_CydD"/>
</dbReference>
<dbReference type="Gene3D" id="3.40.50.300">
    <property type="entry name" value="P-loop containing nucleotide triphosphate hydrolases"/>
    <property type="match status" value="1"/>
</dbReference>
<evidence type="ECO:0000313" key="10">
    <source>
        <dbReference type="EMBL" id="QCF25498.1"/>
    </source>
</evidence>
<dbReference type="GO" id="GO:0042883">
    <property type="term" value="P:cysteine transport"/>
    <property type="evidence" value="ECO:0007669"/>
    <property type="project" value="InterPro"/>
</dbReference>
<evidence type="ECO:0000256" key="4">
    <source>
        <dbReference type="ARBA" id="ARBA00022840"/>
    </source>
</evidence>
<keyword evidence="5 7" id="KW-1133">Transmembrane helix</keyword>
<proteinExistence type="predicted"/>
<evidence type="ECO:0000259" key="9">
    <source>
        <dbReference type="PROSITE" id="PS50929"/>
    </source>
</evidence>
<evidence type="ECO:0000256" key="6">
    <source>
        <dbReference type="ARBA" id="ARBA00023136"/>
    </source>
</evidence>
<dbReference type="KEGG" id="hmi:soil367_05895"/>
<keyword evidence="2 7" id="KW-0812">Transmembrane</keyword>
<organism evidence="10 11">
    <name type="scientific">Hydrocarboniclastica marina</name>
    <dbReference type="NCBI Taxonomy" id="2259620"/>
    <lineage>
        <taxon>Bacteria</taxon>
        <taxon>Pseudomonadati</taxon>
        <taxon>Pseudomonadota</taxon>
        <taxon>Gammaproteobacteria</taxon>
        <taxon>Alteromonadales</taxon>
        <taxon>Alteromonadaceae</taxon>
        <taxon>Hydrocarboniclastica</taxon>
    </lineage>
</organism>
<dbReference type="Gene3D" id="1.20.1560.10">
    <property type="entry name" value="ABC transporter type 1, transmembrane domain"/>
    <property type="match status" value="1"/>
</dbReference>
<dbReference type="PROSITE" id="PS50929">
    <property type="entry name" value="ABC_TM1F"/>
    <property type="match status" value="1"/>
</dbReference>
<dbReference type="SUPFAM" id="SSF90123">
    <property type="entry name" value="ABC transporter transmembrane region"/>
    <property type="match status" value="1"/>
</dbReference>
<dbReference type="GO" id="GO:0005886">
    <property type="term" value="C:plasma membrane"/>
    <property type="evidence" value="ECO:0007669"/>
    <property type="project" value="UniProtKB-SubCell"/>
</dbReference>
<evidence type="ECO:0000259" key="8">
    <source>
        <dbReference type="PROSITE" id="PS50893"/>
    </source>
</evidence>
<dbReference type="GO" id="GO:0005524">
    <property type="term" value="F:ATP binding"/>
    <property type="evidence" value="ECO:0007669"/>
    <property type="project" value="UniProtKB-KW"/>
</dbReference>
<feature type="transmembrane region" description="Helical" evidence="7">
    <location>
        <begin position="167"/>
        <end position="187"/>
    </location>
</feature>
<evidence type="ECO:0000256" key="7">
    <source>
        <dbReference type="SAM" id="Phobius"/>
    </source>
</evidence>
<comment type="subcellular location">
    <subcellularLocation>
        <location evidence="1">Cell membrane</location>
        <topology evidence="1">Multi-pass membrane protein</topology>
    </subcellularLocation>
</comment>
<reference evidence="10 11" key="1">
    <citation type="submission" date="2018-07" db="EMBL/GenBank/DDBJ databases">
        <title>Marsedoiliclastica nanhaica gen. nov. sp. nov., a novel marine hydrocarbonoclastic bacterium isolated from an in-situ enriched hydrocarbon-degrading consortium in deep-sea sediment.</title>
        <authorList>
            <person name="Dong C."/>
            <person name="Ma T."/>
            <person name="Liu R."/>
            <person name="Shao Z."/>
        </authorList>
    </citation>
    <scope>NUCLEOTIDE SEQUENCE [LARGE SCALE GENOMIC DNA]</scope>
    <source>
        <strain evidence="11">soil36-7</strain>
    </source>
</reference>
<dbReference type="Pfam" id="PF00005">
    <property type="entry name" value="ABC_tran"/>
    <property type="match status" value="1"/>
</dbReference>
<protein>
    <submittedName>
        <fullName evidence="10">Thiol reductant ABC exporter subunit CydD</fullName>
    </submittedName>
</protein>
<dbReference type="PANTHER" id="PTHR24221:SF261">
    <property type="entry name" value="GLUTATHIONE_L-CYSTEINE TRANSPORT SYSTEM ATP-BINDING_PERMEASE PROTEIN CYDD"/>
    <property type="match status" value="1"/>
</dbReference>
<evidence type="ECO:0000256" key="1">
    <source>
        <dbReference type="ARBA" id="ARBA00004651"/>
    </source>
</evidence>
<sequence>MQVPPRASAGHWLSERQRPAHGAILAAALAGTVAAVATICQLGGMAWIAHQALVERALLSELLQAGVLILIAIAARASAISLQQRFASSASNRIRSALRQELLAHLHRLGPVGLGQSSSGTLASEWLDQVEALHGYYAHYLPQMVLAVVVPLLVLVTVFWLDWLAALFLLISAPLIPFFMALVGMGAEKLNQQHMETLGRLSGHFLDRLRGLVTLQLFQYTAPATRQIAAVTNEYRLINMKTLRVAFLSSAVLEFFASVAIAVIAIYIGFGLLGYIEYGPAPGLTLFSGLFILLLAPEFFQPLRQLSQHYHDRAAALGAAGQLKTRLERVAGNEAQNDSSACVRDRSAAAVLDQVVVQFADGRKGLGPLSLAVQPGELIALEGASGAGKSTLLHLLAGFIQPKQGQVSVFGRPAGSEPVGWLGQSSFIRHGTWAENLRLVSPDATDAELLAALTQVGLKDLVEKRPHGLNAPMQEGGVGLSGGQARRLAAARLYLGRYALVLMDEPTAGLDARSEQHVINAITQLRRQGSTIIMASHHPAVLAAADRRVRIAEGRRVHG</sequence>
<dbReference type="InterPro" id="IPR039421">
    <property type="entry name" value="Type_1_exporter"/>
</dbReference>
<keyword evidence="4" id="KW-0067">ATP-binding</keyword>
<evidence type="ECO:0000256" key="3">
    <source>
        <dbReference type="ARBA" id="ARBA00022741"/>
    </source>
</evidence>
<dbReference type="GO" id="GO:0140359">
    <property type="term" value="F:ABC-type transporter activity"/>
    <property type="evidence" value="ECO:0007669"/>
    <property type="project" value="InterPro"/>
</dbReference>
<feature type="domain" description="ABC transmembrane type-1" evidence="9">
    <location>
        <begin position="25"/>
        <end position="315"/>
    </location>
</feature>
<dbReference type="RefSeq" id="WP_136547834.1">
    <property type="nucleotide sequence ID" value="NZ_CP031093.1"/>
</dbReference>
<feature type="transmembrane region" description="Helical" evidence="7">
    <location>
        <begin position="282"/>
        <end position="300"/>
    </location>
</feature>
<feature type="transmembrane region" description="Helical" evidence="7">
    <location>
        <begin position="62"/>
        <end position="82"/>
    </location>
</feature>
<feature type="transmembrane region" description="Helical" evidence="7">
    <location>
        <begin position="245"/>
        <end position="270"/>
    </location>
</feature>
<dbReference type="InterPro" id="IPR003593">
    <property type="entry name" value="AAA+_ATPase"/>
</dbReference>
<dbReference type="CDD" id="cd18584">
    <property type="entry name" value="ABC_6TM_AarD_CydD"/>
    <property type="match status" value="1"/>
</dbReference>
<feature type="transmembrane region" description="Helical" evidence="7">
    <location>
        <begin position="144"/>
        <end position="161"/>
    </location>
</feature>
<dbReference type="AlphaFoldDB" id="A0A4P7XF06"/>
<dbReference type="GO" id="GO:0034040">
    <property type="term" value="F:ATPase-coupled lipid transmembrane transporter activity"/>
    <property type="evidence" value="ECO:0007669"/>
    <property type="project" value="TreeGrafter"/>
</dbReference>
<dbReference type="Pfam" id="PF00664">
    <property type="entry name" value="ABC_membrane"/>
    <property type="match status" value="1"/>
</dbReference>
<dbReference type="InterPro" id="IPR027417">
    <property type="entry name" value="P-loop_NTPase"/>
</dbReference>
<dbReference type="PROSITE" id="PS50893">
    <property type="entry name" value="ABC_TRANSPORTER_2"/>
    <property type="match status" value="1"/>
</dbReference>
<dbReference type="PANTHER" id="PTHR24221">
    <property type="entry name" value="ATP-BINDING CASSETTE SUB-FAMILY B"/>
    <property type="match status" value="1"/>
</dbReference>
<dbReference type="GO" id="GO:0016887">
    <property type="term" value="F:ATP hydrolysis activity"/>
    <property type="evidence" value="ECO:0007669"/>
    <property type="project" value="InterPro"/>
</dbReference>
<gene>
    <name evidence="10" type="primary">cydD</name>
    <name evidence="10" type="ORF">soil367_05895</name>
</gene>
<keyword evidence="11" id="KW-1185">Reference proteome</keyword>
<dbReference type="NCBIfam" id="TIGR02857">
    <property type="entry name" value="CydD"/>
    <property type="match status" value="1"/>
</dbReference>
<dbReference type="SUPFAM" id="SSF52540">
    <property type="entry name" value="P-loop containing nucleoside triphosphate hydrolases"/>
    <property type="match status" value="1"/>
</dbReference>
<accession>A0A4P7XF06</accession>
<dbReference type="InterPro" id="IPR003439">
    <property type="entry name" value="ABC_transporter-like_ATP-bd"/>
</dbReference>
<dbReference type="OrthoDB" id="9806127at2"/>
<name>A0A4P7XF06_9ALTE</name>
<dbReference type="SMART" id="SM00382">
    <property type="entry name" value="AAA"/>
    <property type="match status" value="1"/>
</dbReference>
<dbReference type="EMBL" id="CP031093">
    <property type="protein sequence ID" value="QCF25498.1"/>
    <property type="molecule type" value="Genomic_DNA"/>
</dbReference>